<dbReference type="EMBL" id="AYKG01000001">
    <property type="protein sequence ID" value="ROO32758.1"/>
    <property type="molecule type" value="Genomic_DNA"/>
</dbReference>
<evidence type="ECO:0008006" key="3">
    <source>
        <dbReference type="Google" id="ProtNLM"/>
    </source>
</evidence>
<comment type="caution">
    <text evidence="1">The sequence shown here is derived from an EMBL/GenBank/DDBJ whole genome shotgun (WGS) entry which is preliminary data.</text>
</comment>
<reference evidence="1 2" key="1">
    <citation type="submission" date="2013-10" db="EMBL/GenBank/DDBJ databases">
        <title>Salinisphaera japonica YTM-1 Genome Sequencing.</title>
        <authorList>
            <person name="Lai Q."/>
            <person name="Li C."/>
            <person name="Shao Z."/>
        </authorList>
    </citation>
    <scope>NUCLEOTIDE SEQUENCE [LARGE SCALE GENOMIC DNA]</scope>
    <source>
        <strain evidence="1 2">YTM-1</strain>
    </source>
</reference>
<dbReference type="InParanoid" id="A0A423Q2L4"/>
<evidence type="ECO:0000313" key="1">
    <source>
        <dbReference type="EMBL" id="ROO32758.1"/>
    </source>
</evidence>
<accession>A0A423Q2L4</accession>
<sequence length="77" mass="8826">MSTVNYSVPEDIKAAFNKTFEGQNKSAIVAELMRKAVQEAERKTRQRAIFEEIDARRRDNPPASLDEILATRDAMRE</sequence>
<organism evidence="1 2">
    <name type="scientific">Salinisphaera japonica YTM-1</name>
    <dbReference type="NCBI Taxonomy" id="1209778"/>
    <lineage>
        <taxon>Bacteria</taxon>
        <taxon>Pseudomonadati</taxon>
        <taxon>Pseudomonadota</taxon>
        <taxon>Gammaproteobacteria</taxon>
        <taxon>Salinisphaerales</taxon>
        <taxon>Salinisphaeraceae</taxon>
        <taxon>Salinisphaera</taxon>
    </lineage>
</organism>
<gene>
    <name evidence="1" type="ORF">SAJA_00490</name>
</gene>
<dbReference type="AlphaFoldDB" id="A0A423Q2L4"/>
<dbReference type="Proteomes" id="UP000285310">
    <property type="component" value="Unassembled WGS sequence"/>
</dbReference>
<dbReference type="RefSeq" id="WP_123656689.1">
    <property type="nucleotide sequence ID" value="NZ_AYKG01000001.1"/>
</dbReference>
<proteinExistence type="predicted"/>
<name>A0A423Q2L4_9GAMM</name>
<keyword evidence="2" id="KW-1185">Reference proteome</keyword>
<evidence type="ECO:0000313" key="2">
    <source>
        <dbReference type="Proteomes" id="UP000285310"/>
    </source>
</evidence>
<dbReference type="OrthoDB" id="5569740at2"/>
<protein>
    <recommendedName>
        <fullName evidence="3">CopG family transcriptional regulator</fullName>
    </recommendedName>
</protein>